<dbReference type="AlphaFoldDB" id="A0A1Y1YV94"/>
<dbReference type="InParanoid" id="A0A1Y1YV94"/>
<comment type="caution">
    <text evidence="1">The sequence shown here is derived from an EMBL/GenBank/DDBJ whole genome shotgun (WGS) entry which is preliminary data.</text>
</comment>
<feature type="non-terminal residue" evidence="1">
    <location>
        <position position="1"/>
    </location>
</feature>
<evidence type="ECO:0000313" key="1">
    <source>
        <dbReference type="EMBL" id="ORY01931.1"/>
    </source>
</evidence>
<proteinExistence type="predicted"/>
<reference evidence="1 2" key="1">
    <citation type="submission" date="2016-07" db="EMBL/GenBank/DDBJ databases">
        <title>Pervasive Adenine N6-methylation of Active Genes in Fungi.</title>
        <authorList>
            <consortium name="DOE Joint Genome Institute"/>
            <person name="Mondo S.J."/>
            <person name="Dannebaum R.O."/>
            <person name="Kuo R.C."/>
            <person name="Labutti K."/>
            <person name="Haridas S."/>
            <person name="Kuo A."/>
            <person name="Salamov A."/>
            <person name="Ahrendt S.R."/>
            <person name="Lipzen A."/>
            <person name="Sullivan W."/>
            <person name="Andreopoulos W.B."/>
            <person name="Clum A."/>
            <person name="Lindquist E."/>
            <person name="Daum C."/>
            <person name="Ramamoorthy G.K."/>
            <person name="Gryganskyi A."/>
            <person name="Culley D."/>
            <person name="Magnuson J.K."/>
            <person name="James T.Y."/>
            <person name="O'Malley M.A."/>
            <person name="Stajich J.E."/>
            <person name="Spatafora J.W."/>
            <person name="Visel A."/>
            <person name="Grigoriev I.V."/>
        </authorList>
    </citation>
    <scope>NUCLEOTIDE SEQUENCE [LARGE SCALE GENOMIC DNA]</scope>
    <source>
        <strain evidence="1 2">CBS 931.73</strain>
    </source>
</reference>
<dbReference type="Proteomes" id="UP000193498">
    <property type="component" value="Unassembled WGS sequence"/>
</dbReference>
<sequence length="174" mass="19789">SAFAPPPVSQYCFSFLYPERANPTKAFSDRYIALDFPLLRSRAESWLLSTIMRASLFKSKQKSSEGNSLHSYPLDGEKQPRLKLRKSVGKIFRKIFNRTKPEEGPAASEQCQCAACTGQPELNNFVLDSLEFEDAKGTLKQMENFEEILSNGFLIEEAWEPTLRFSLTPRVLRA</sequence>
<dbReference type="OrthoDB" id="5752741at2759"/>
<gene>
    <name evidence="1" type="ORF">K493DRAFT_387803</name>
</gene>
<name>A0A1Y1YV94_9FUNG</name>
<keyword evidence="2" id="KW-1185">Reference proteome</keyword>
<evidence type="ECO:0000313" key="2">
    <source>
        <dbReference type="Proteomes" id="UP000193498"/>
    </source>
</evidence>
<accession>A0A1Y1YV94</accession>
<protein>
    <submittedName>
        <fullName evidence="1">Uncharacterized protein</fullName>
    </submittedName>
</protein>
<dbReference type="EMBL" id="MCFE01000063">
    <property type="protein sequence ID" value="ORY01931.1"/>
    <property type="molecule type" value="Genomic_DNA"/>
</dbReference>
<organism evidence="1 2">
    <name type="scientific">Basidiobolus meristosporus CBS 931.73</name>
    <dbReference type="NCBI Taxonomy" id="1314790"/>
    <lineage>
        <taxon>Eukaryota</taxon>
        <taxon>Fungi</taxon>
        <taxon>Fungi incertae sedis</taxon>
        <taxon>Zoopagomycota</taxon>
        <taxon>Entomophthoromycotina</taxon>
        <taxon>Basidiobolomycetes</taxon>
        <taxon>Basidiobolales</taxon>
        <taxon>Basidiobolaceae</taxon>
        <taxon>Basidiobolus</taxon>
    </lineage>
</organism>